<keyword evidence="11" id="KW-0966">Cell projection</keyword>
<dbReference type="Proteomes" id="UP000070456">
    <property type="component" value="Unassembled WGS sequence"/>
</dbReference>
<dbReference type="Pfam" id="PF22638">
    <property type="entry name" value="FlgK_D1"/>
    <property type="match status" value="1"/>
</dbReference>
<dbReference type="STRING" id="520762.AN619_12920"/>
<feature type="domain" description="Flagellar basal body rod protein N-terminal" evidence="8">
    <location>
        <begin position="8"/>
        <end position="37"/>
    </location>
</feature>
<evidence type="ECO:0000256" key="3">
    <source>
        <dbReference type="ARBA" id="ARBA00009677"/>
    </source>
</evidence>
<dbReference type="InterPro" id="IPR053927">
    <property type="entry name" value="FlgK_helical"/>
</dbReference>
<dbReference type="PANTHER" id="PTHR30033:SF1">
    <property type="entry name" value="FLAGELLAR HOOK-ASSOCIATED PROTEIN 1"/>
    <property type="match status" value="1"/>
</dbReference>
<sequence>MRSTFFGFNIARSGLFASQRALDITGHNIANANTPGYSRQRLNVTQSLPLTLPNGQGMIGSGVDTHSIQQLRDQFLDFKYRQENTSYGEWLTRGESLQQIEAILNEPSDSGIRKVMDEFYAALQELSKGSNADNLTVRAQVRQRAIALTKTLNHMYNQLADMQKNMNFAVRTTVDQINGYAEQIANLNRQIFQFELDGSRANDLRDQRNLLVDKLSELVDIEVQETTDGKFKVSINGIGLVSHFHYEKLAVEKRAVEKNYVDQKDLLEVKWENGSTFHCKSGKLRGILDIRDNISGNTKGIPYYMDRLNRFTTVFAARFNMQHRQGYGLSGAGNGIDFFNMPAVITTPPSQPLIGATPEEIISNYEKNYPNKTIFQDSSGIWYEVDTVVANRIDVSSDVMNSLNNIAAALNDDGFGSALPGDGSNALELIKMRYDVNMFTWGSPDDFFKSLVSNLGVDSQEATRMTDNQQVLINQIDNNRQAISGVSLDEEMANMVKFQHAYNASARMITTIDEMLDKIINGMGIVGR</sequence>
<proteinExistence type="inferred from homology"/>
<keyword evidence="12" id="KW-1185">Reference proteome</keyword>
<evidence type="ECO:0000259" key="8">
    <source>
        <dbReference type="Pfam" id="PF00460"/>
    </source>
</evidence>
<dbReference type="OrthoDB" id="9802553at2"/>
<evidence type="ECO:0000313" key="12">
    <source>
        <dbReference type="Proteomes" id="UP000070456"/>
    </source>
</evidence>
<dbReference type="RefSeq" id="WP_068555884.1">
    <property type="nucleotide sequence ID" value="NZ_LOEE01000028.1"/>
</dbReference>
<organism evidence="11 12">
    <name type="scientific">Thermotalea metallivorans</name>
    <dbReference type="NCBI Taxonomy" id="520762"/>
    <lineage>
        <taxon>Bacteria</taxon>
        <taxon>Bacillati</taxon>
        <taxon>Bacillota</taxon>
        <taxon>Clostridia</taxon>
        <taxon>Peptostreptococcales</taxon>
        <taxon>Thermotaleaceae</taxon>
        <taxon>Thermotalea</taxon>
    </lineage>
</organism>
<evidence type="ECO:0000259" key="9">
    <source>
        <dbReference type="Pfam" id="PF06429"/>
    </source>
</evidence>
<keyword evidence="11" id="KW-0282">Flagellum</keyword>
<dbReference type="PATRIC" id="fig|520762.4.peg.1438"/>
<evidence type="ECO:0000259" key="10">
    <source>
        <dbReference type="Pfam" id="PF22638"/>
    </source>
</evidence>
<dbReference type="NCBIfam" id="TIGR02492">
    <property type="entry name" value="flgK_ends"/>
    <property type="match status" value="1"/>
</dbReference>
<dbReference type="PRINTS" id="PR01005">
    <property type="entry name" value="FLGHOOKAP1"/>
</dbReference>
<keyword evidence="11" id="KW-0969">Cilium</keyword>
<gene>
    <name evidence="7 11" type="primary">flgK</name>
    <name evidence="11" type="ORF">AN619_12920</name>
</gene>
<evidence type="ECO:0000256" key="7">
    <source>
        <dbReference type="RuleBase" id="RU362065"/>
    </source>
</evidence>
<reference evidence="11 12" key="1">
    <citation type="submission" date="2015-12" db="EMBL/GenBank/DDBJ databases">
        <title>Draft genome sequence of the thermoanaerobe Thermotalea metallivorans, an isolate from the runoff channel of the Great Artesian Basin, Australia.</title>
        <authorList>
            <person name="Patel B.K."/>
        </authorList>
    </citation>
    <scope>NUCLEOTIDE SEQUENCE [LARGE SCALE GENOMIC DNA]</scope>
    <source>
        <strain evidence="11 12">B2-1</strain>
    </source>
</reference>
<evidence type="ECO:0000313" key="11">
    <source>
        <dbReference type="EMBL" id="KXG76334.1"/>
    </source>
</evidence>
<dbReference type="GO" id="GO:0044780">
    <property type="term" value="P:bacterial-type flagellum assembly"/>
    <property type="evidence" value="ECO:0007669"/>
    <property type="project" value="InterPro"/>
</dbReference>
<accession>A0A140L709</accession>
<evidence type="ECO:0000256" key="4">
    <source>
        <dbReference type="ARBA" id="ARBA00016244"/>
    </source>
</evidence>
<protein>
    <recommendedName>
        <fullName evidence="4 7">Flagellar hook-associated protein 1</fullName>
        <shortName evidence="7">HAP1</shortName>
    </recommendedName>
</protein>
<dbReference type="AlphaFoldDB" id="A0A140L709"/>
<feature type="domain" description="Flagellar hook-associated protein FlgK helical" evidence="10">
    <location>
        <begin position="97"/>
        <end position="339"/>
    </location>
</feature>
<dbReference type="SUPFAM" id="SSF64518">
    <property type="entry name" value="Phase 1 flagellin"/>
    <property type="match status" value="1"/>
</dbReference>
<evidence type="ECO:0000256" key="5">
    <source>
        <dbReference type="ARBA" id="ARBA00022525"/>
    </source>
</evidence>
<dbReference type="Pfam" id="PF06429">
    <property type="entry name" value="Flg_bbr_C"/>
    <property type="match status" value="1"/>
</dbReference>
<dbReference type="EMBL" id="LOEE01000028">
    <property type="protein sequence ID" value="KXG76334.1"/>
    <property type="molecule type" value="Genomic_DNA"/>
</dbReference>
<comment type="caution">
    <text evidence="11">The sequence shown here is derived from an EMBL/GenBank/DDBJ whole genome shotgun (WGS) entry which is preliminary data.</text>
</comment>
<feature type="domain" description="Flagellar basal-body/hook protein C-terminal" evidence="9">
    <location>
        <begin position="483"/>
        <end position="521"/>
    </location>
</feature>
<evidence type="ECO:0000256" key="1">
    <source>
        <dbReference type="ARBA" id="ARBA00004365"/>
    </source>
</evidence>
<evidence type="ECO:0000256" key="6">
    <source>
        <dbReference type="ARBA" id="ARBA00023143"/>
    </source>
</evidence>
<comment type="subcellular location">
    <subcellularLocation>
        <location evidence="1 7">Bacterial flagellum</location>
    </subcellularLocation>
    <subcellularLocation>
        <location evidence="2 7">Secreted</location>
    </subcellularLocation>
</comment>
<dbReference type="GO" id="GO:0005198">
    <property type="term" value="F:structural molecule activity"/>
    <property type="evidence" value="ECO:0007669"/>
    <property type="project" value="UniProtKB-UniRule"/>
</dbReference>
<evidence type="ECO:0000256" key="2">
    <source>
        <dbReference type="ARBA" id="ARBA00004613"/>
    </source>
</evidence>
<dbReference type="InterPro" id="IPR010930">
    <property type="entry name" value="Flg_bb/hook_C_dom"/>
</dbReference>
<dbReference type="InterPro" id="IPR002371">
    <property type="entry name" value="FlgK"/>
</dbReference>
<dbReference type="GO" id="GO:0009424">
    <property type="term" value="C:bacterial-type flagellum hook"/>
    <property type="evidence" value="ECO:0007669"/>
    <property type="project" value="UniProtKB-UniRule"/>
</dbReference>
<comment type="similarity">
    <text evidence="3 7">Belongs to the flagella basal body rod proteins family.</text>
</comment>
<keyword evidence="5 7" id="KW-0964">Secreted</keyword>
<dbReference type="GO" id="GO:0005576">
    <property type="term" value="C:extracellular region"/>
    <property type="evidence" value="ECO:0007669"/>
    <property type="project" value="UniProtKB-SubCell"/>
</dbReference>
<keyword evidence="6 7" id="KW-0975">Bacterial flagellum</keyword>
<dbReference type="Pfam" id="PF00460">
    <property type="entry name" value="Flg_bb_rod"/>
    <property type="match status" value="1"/>
</dbReference>
<dbReference type="InterPro" id="IPR001444">
    <property type="entry name" value="Flag_bb_rod_N"/>
</dbReference>
<name>A0A140L709_9FIRM</name>
<dbReference type="PANTHER" id="PTHR30033">
    <property type="entry name" value="FLAGELLAR HOOK-ASSOCIATED PROTEIN 1"/>
    <property type="match status" value="1"/>
</dbReference>